<feature type="compositionally biased region" description="Basic and acidic residues" evidence="1">
    <location>
        <begin position="29"/>
        <end position="41"/>
    </location>
</feature>
<feature type="region of interest" description="Disordered" evidence="1">
    <location>
        <begin position="1"/>
        <end position="114"/>
    </location>
</feature>
<evidence type="ECO:0000313" key="3">
    <source>
        <dbReference type="Proteomes" id="UP000289323"/>
    </source>
</evidence>
<reference evidence="2 3" key="1">
    <citation type="submission" date="2018-04" db="EMBL/GenBank/DDBJ databases">
        <authorList>
            <person name="Huttner S."/>
            <person name="Dainat J."/>
        </authorList>
    </citation>
    <scope>NUCLEOTIDE SEQUENCE [LARGE SCALE GENOMIC DNA]</scope>
</reference>
<feature type="compositionally biased region" description="Basic and acidic residues" evidence="1">
    <location>
        <begin position="99"/>
        <end position="114"/>
    </location>
</feature>
<evidence type="ECO:0000313" key="2">
    <source>
        <dbReference type="EMBL" id="SPQ21420.1"/>
    </source>
</evidence>
<dbReference type="EMBL" id="OUUZ01000008">
    <property type="protein sequence ID" value="SPQ21420.1"/>
    <property type="molecule type" value="Genomic_DNA"/>
</dbReference>
<dbReference type="AlphaFoldDB" id="A0A446BFW9"/>
<protein>
    <submittedName>
        <fullName evidence="2">24f261c2-f05a-4a49-9199-811b8060533d</fullName>
    </submittedName>
</protein>
<feature type="compositionally biased region" description="Acidic residues" evidence="1">
    <location>
        <begin position="42"/>
        <end position="52"/>
    </location>
</feature>
<organism evidence="2 3">
    <name type="scientific">Thermothielavioides terrestris</name>
    <dbReference type="NCBI Taxonomy" id="2587410"/>
    <lineage>
        <taxon>Eukaryota</taxon>
        <taxon>Fungi</taxon>
        <taxon>Dikarya</taxon>
        <taxon>Ascomycota</taxon>
        <taxon>Pezizomycotina</taxon>
        <taxon>Sordariomycetes</taxon>
        <taxon>Sordariomycetidae</taxon>
        <taxon>Sordariales</taxon>
        <taxon>Chaetomiaceae</taxon>
        <taxon>Thermothielavioides</taxon>
    </lineage>
</organism>
<sequence length="114" mass="11718">MPHKPLRQLAAEKARGNKPCNPSQLGDPIDLKAETSDREPDPAAEAEMEAEAESSPPPPYPPSVVAGGGGGGGGKERDRGKGGDRDRIGTGLTIPRAALEGDAKARGEEQGVVL</sequence>
<dbReference type="Proteomes" id="UP000289323">
    <property type="component" value="Unassembled WGS sequence"/>
</dbReference>
<proteinExistence type="predicted"/>
<feature type="compositionally biased region" description="Basic and acidic residues" evidence="1">
    <location>
        <begin position="74"/>
        <end position="88"/>
    </location>
</feature>
<name>A0A446BFW9_9PEZI</name>
<gene>
    <name evidence="2" type="ORF">TT172_LOCUS3839</name>
</gene>
<evidence type="ECO:0000256" key="1">
    <source>
        <dbReference type="SAM" id="MobiDB-lite"/>
    </source>
</evidence>
<accession>A0A446BFW9</accession>